<dbReference type="InterPro" id="IPR003856">
    <property type="entry name" value="LPS_length_determ_N"/>
</dbReference>
<gene>
    <name evidence="10" type="ORF">GM661_18150</name>
</gene>
<feature type="transmembrane region" description="Helical" evidence="7">
    <location>
        <begin position="29"/>
        <end position="51"/>
    </location>
</feature>
<dbReference type="GO" id="GO:0005886">
    <property type="term" value="C:plasma membrane"/>
    <property type="evidence" value="ECO:0007669"/>
    <property type="project" value="UniProtKB-SubCell"/>
</dbReference>
<dbReference type="Pfam" id="PF02706">
    <property type="entry name" value="Wzz"/>
    <property type="match status" value="1"/>
</dbReference>
<keyword evidence="5 7" id="KW-1133">Transmembrane helix</keyword>
<dbReference type="GO" id="GO:0004713">
    <property type="term" value="F:protein tyrosine kinase activity"/>
    <property type="evidence" value="ECO:0007669"/>
    <property type="project" value="TreeGrafter"/>
</dbReference>
<protein>
    <recommendedName>
        <fullName evidence="12">Polysaccharide chain length determinant N-terminal domain-containing protein</fullName>
    </recommendedName>
</protein>
<keyword evidence="6 7" id="KW-0472">Membrane</keyword>
<feature type="transmembrane region" description="Helical" evidence="7">
    <location>
        <begin position="266"/>
        <end position="286"/>
    </location>
</feature>
<dbReference type="PANTHER" id="PTHR32309:SF13">
    <property type="entry name" value="FERRIC ENTEROBACTIN TRANSPORT PROTEIN FEPE"/>
    <property type="match status" value="1"/>
</dbReference>
<evidence type="ECO:0000256" key="3">
    <source>
        <dbReference type="ARBA" id="ARBA00022475"/>
    </source>
</evidence>
<dbReference type="AlphaFoldDB" id="A0A8A7KJG8"/>
<comment type="subcellular location">
    <subcellularLocation>
        <location evidence="1">Cell membrane</location>
        <topology evidence="1">Multi-pass membrane protein</topology>
    </subcellularLocation>
</comment>
<feature type="domain" description="Tyrosine-protein kinase G-rich" evidence="9">
    <location>
        <begin position="222"/>
        <end position="285"/>
    </location>
</feature>
<keyword evidence="11" id="KW-1185">Reference proteome</keyword>
<reference evidence="10" key="1">
    <citation type="submission" date="2019-12" db="EMBL/GenBank/DDBJ databases">
        <authorList>
            <person name="zhang j."/>
            <person name="sun C.M."/>
        </authorList>
    </citation>
    <scope>NUCLEOTIDE SEQUENCE</scope>
    <source>
        <strain evidence="10">NS-1</strain>
    </source>
</reference>
<accession>A0A8A7KJG8</accession>
<dbReference type="InterPro" id="IPR032807">
    <property type="entry name" value="GNVR"/>
</dbReference>
<sequence length="294" mass="33736">MEERDNEYSYGEYEIDLKEYVLLLWSKKWLILTITITALLLAGIYTFYIAVPVYQTEASLILSSLNNTQALINLEVNGVNYLKDRKANLSNNKYSDAKLAVEYFAGNEFVQNNRIDLKENKLKVEQSKGTNIIKLTLTGNDSEEIHQNLTEIANVFKKEADQYYNKIIASKQAYLDEINDDINTYNNRIAETNSRLNTLPANINRGTEGLILQTGLSDQLACYLQLRKDLREKKYKLEQELMASHPVEIIDKAVVPTSAIKSRKKLNMAIAGVLGLMIAFFMVFFVEFMREDRD</sequence>
<dbReference type="Proteomes" id="UP000665020">
    <property type="component" value="Chromosome"/>
</dbReference>
<evidence type="ECO:0000259" key="9">
    <source>
        <dbReference type="Pfam" id="PF13807"/>
    </source>
</evidence>
<dbReference type="PANTHER" id="PTHR32309">
    <property type="entry name" value="TYROSINE-PROTEIN KINASE"/>
    <property type="match status" value="1"/>
</dbReference>
<evidence type="ECO:0000256" key="6">
    <source>
        <dbReference type="ARBA" id="ARBA00023136"/>
    </source>
</evidence>
<evidence type="ECO:0000259" key="8">
    <source>
        <dbReference type="Pfam" id="PF02706"/>
    </source>
</evidence>
<dbReference type="KEGG" id="ifn:GM661_18150"/>
<name>A0A8A7KJG8_9FIRM</name>
<evidence type="ECO:0000256" key="5">
    <source>
        <dbReference type="ARBA" id="ARBA00022989"/>
    </source>
</evidence>
<evidence type="ECO:0000256" key="1">
    <source>
        <dbReference type="ARBA" id="ARBA00004651"/>
    </source>
</evidence>
<keyword evidence="4 7" id="KW-0812">Transmembrane</keyword>
<evidence type="ECO:0000313" key="11">
    <source>
        <dbReference type="Proteomes" id="UP000665020"/>
    </source>
</evidence>
<evidence type="ECO:0000313" key="10">
    <source>
        <dbReference type="EMBL" id="QTL99739.1"/>
    </source>
</evidence>
<organism evidence="10 11">
    <name type="scientific">Iocasia fonsfrigidae</name>
    <dbReference type="NCBI Taxonomy" id="2682810"/>
    <lineage>
        <taxon>Bacteria</taxon>
        <taxon>Bacillati</taxon>
        <taxon>Bacillota</taxon>
        <taxon>Clostridia</taxon>
        <taxon>Halanaerobiales</taxon>
        <taxon>Halanaerobiaceae</taxon>
        <taxon>Iocasia</taxon>
    </lineage>
</organism>
<evidence type="ECO:0000256" key="4">
    <source>
        <dbReference type="ARBA" id="ARBA00022692"/>
    </source>
</evidence>
<dbReference type="InterPro" id="IPR050445">
    <property type="entry name" value="Bact_polysacc_biosynth/exp"/>
</dbReference>
<evidence type="ECO:0000256" key="2">
    <source>
        <dbReference type="ARBA" id="ARBA00006683"/>
    </source>
</evidence>
<evidence type="ECO:0008006" key="12">
    <source>
        <dbReference type="Google" id="ProtNLM"/>
    </source>
</evidence>
<comment type="similarity">
    <text evidence="2">Belongs to the CpsC/CapA family.</text>
</comment>
<dbReference type="RefSeq" id="WP_230868068.1">
    <property type="nucleotide sequence ID" value="NZ_CP046640.1"/>
</dbReference>
<dbReference type="EMBL" id="CP046640">
    <property type="protein sequence ID" value="QTL99739.1"/>
    <property type="molecule type" value="Genomic_DNA"/>
</dbReference>
<keyword evidence="3" id="KW-1003">Cell membrane</keyword>
<feature type="domain" description="Polysaccharide chain length determinant N-terminal" evidence="8">
    <location>
        <begin position="14"/>
        <end position="92"/>
    </location>
</feature>
<dbReference type="Pfam" id="PF13807">
    <property type="entry name" value="GNVR"/>
    <property type="match status" value="1"/>
</dbReference>
<proteinExistence type="inferred from homology"/>
<evidence type="ECO:0000256" key="7">
    <source>
        <dbReference type="SAM" id="Phobius"/>
    </source>
</evidence>